<feature type="transmembrane region" description="Helical" evidence="1">
    <location>
        <begin position="6"/>
        <end position="30"/>
    </location>
</feature>
<dbReference type="RefSeq" id="WP_093251512.1">
    <property type="nucleotide sequence ID" value="NZ_FNGP01000003.1"/>
</dbReference>
<dbReference type="Pfam" id="PF02325">
    <property type="entry name" value="CCB3_YggT"/>
    <property type="match status" value="1"/>
</dbReference>
<dbReference type="AlphaFoldDB" id="A0A1G9L3L0"/>
<evidence type="ECO:0000313" key="3">
    <source>
        <dbReference type="Proteomes" id="UP000199475"/>
    </source>
</evidence>
<organism evidence="2 3">
    <name type="scientific">Tessaracoccus oleiagri</name>
    <dbReference type="NCBI Taxonomy" id="686624"/>
    <lineage>
        <taxon>Bacteria</taxon>
        <taxon>Bacillati</taxon>
        <taxon>Actinomycetota</taxon>
        <taxon>Actinomycetes</taxon>
        <taxon>Propionibacteriales</taxon>
        <taxon>Propionibacteriaceae</taxon>
        <taxon>Tessaracoccus</taxon>
    </lineage>
</organism>
<dbReference type="OrthoDB" id="3216131at2"/>
<keyword evidence="1" id="KW-0472">Membrane</keyword>
<reference evidence="2 3" key="1">
    <citation type="submission" date="2016-10" db="EMBL/GenBank/DDBJ databases">
        <authorList>
            <person name="de Groot N.N."/>
        </authorList>
    </citation>
    <scope>NUCLEOTIDE SEQUENCE [LARGE SCALE GENOMIC DNA]</scope>
    <source>
        <strain evidence="2 3">CGMCC 1.9159</strain>
    </source>
</reference>
<gene>
    <name evidence="2" type="ORF">SAMN04488242_1970</name>
</gene>
<dbReference type="InterPro" id="IPR003425">
    <property type="entry name" value="CCB3/YggT"/>
</dbReference>
<sequence length="94" mass="10410">MIAFVLWWIITVYVWVLLARVVLSFVPLLVPGWTPRGLALLVVEGVYTVTDPPINGLRRIIPPMRLGNVALDLSVLVLLLGLQLLQSMLALLPV</sequence>
<keyword evidence="1" id="KW-0812">Transmembrane</keyword>
<evidence type="ECO:0000313" key="2">
    <source>
        <dbReference type="EMBL" id="SDL56195.1"/>
    </source>
</evidence>
<keyword evidence="3" id="KW-1185">Reference proteome</keyword>
<dbReference type="EMBL" id="FNGP01000003">
    <property type="protein sequence ID" value="SDL56195.1"/>
    <property type="molecule type" value="Genomic_DNA"/>
</dbReference>
<keyword evidence="1" id="KW-1133">Transmembrane helix</keyword>
<dbReference type="STRING" id="686624.SAMN04488242_1970"/>
<protein>
    <submittedName>
        <fullName evidence="2">YggT family protein</fullName>
    </submittedName>
</protein>
<dbReference type="GO" id="GO:0016020">
    <property type="term" value="C:membrane"/>
    <property type="evidence" value="ECO:0007669"/>
    <property type="project" value="InterPro"/>
</dbReference>
<accession>A0A1G9L3L0</accession>
<dbReference type="Proteomes" id="UP000199475">
    <property type="component" value="Unassembled WGS sequence"/>
</dbReference>
<proteinExistence type="predicted"/>
<evidence type="ECO:0000256" key="1">
    <source>
        <dbReference type="SAM" id="Phobius"/>
    </source>
</evidence>
<feature type="transmembrane region" description="Helical" evidence="1">
    <location>
        <begin position="69"/>
        <end position="92"/>
    </location>
</feature>
<name>A0A1G9L3L0_9ACTN</name>